<evidence type="ECO:0000313" key="2">
    <source>
        <dbReference type="EMBL" id="PSL02245.1"/>
    </source>
</evidence>
<organism evidence="2 3">
    <name type="scientific">Cecembia rubra</name>
    <dbReference type="NCBI Taxonomy" id="1485585"/>
    <lineage>
        <taxon>Bacteria</taxon>
        <taxon>Pseudomonadati</taxon>
        <taxon>Bacteroidota</taxon>
        <taxon>Cytophagia</taxon>
        <taxon>Cytophagales</taxon>
        <taxon>Cyclobacteriaceae</taxon>
        <taxon>Cecembia</taxon>
    </lineage>
</organism>
<dbReference type="Proteomes" id="UP000240708">
    <property type="component" value="Unassembled WGS sequence"/>
</dbReference>
<dbReference type="AlphaFoldDB" id="A0A2P8DYE3"/>
<keyword evidence="3" id="KW-1185">Reference proteome</keyword>
<name>A0A2P8DYE3_9BACT</name>
<keyword evidence="1" id="KW-0472">Membrane</keyword>
<comment type="caution">
    <text evidence="2">The sequence shown here is derived from an EMBL/GenBank/DDBJ whole genome shotgun (WGS) entry which is preliminary data.</text>
</comment>
<sequence length="249" mass="29407">MVATIRGLKCIKMKNDVIDFLKHLDWDSFWLNFLVGLIFFILSIPVAIKVIPYFTIRQLRNKNKKYILRKTSYVIQEICEYLSLMPFKDEELHKHQVAIFTSKKDLKNHRFVGLLNINVFNPIVFPKVQLVVAEHFKNLSINEGFDLLTREKNRISVFREKLERLIEVHSLHIDENTISNISELCLDIRSFEIEFEFNFAIDDLIEKGVTERVGVFGVMNLAKLYERTLILLKSLIDKKNFETEKKLKK</sequence>
<dbReference type="EMBL" id="PYGF01000010">
    <property type="protein sequence ID" value="PSL02245.1"/>
    <property type="molecule type" value="Genomic_DNA"/>
</dbReference>
<evidence type="ECO:0000256" key="1">
    <source>
        <dbReference type="SAM" id="Phobius"/>
    </source>
</evidence>
<accession>A0A2P8DYE3</accession>
<proteinExistence type="predicted"/>
<protein>
    <submittedName>
        <fullName evidence="2">Uncharacterized protein</fullName>
    </submittedName>
</protein>
<gene>
    <name evidence="2" type="ORF">CLV48_11027</name>
</gene>
<evidence type="ECO:0000313" key="3">
    <source>
        <dbReference type="Proteomes" id="UP000240708"/>
    </source>
</evidence>
<keyword evidence="1" id="KW-1133">Transmembrane helix</keyword>
<reference evidence="2 3" key="1">
    <citation type="submission" date="2018-03" db="EMBL/GenBank/DDBJ databases">
        <title>Genomic Encyclopedia of Archaeal and Bacterial Type Strains, Phase II (KMG-II): from individual species to whole genera.</title>
        <authorList>
            <person name="Goeker M."/>
        </authorList>
    </citation>
    <scope>NUCLEOTIDE SEQUENCE [LARGE SCALE GENOMIC DNA]</scope>
    <source>
        <strain evidence="2 3">DSM 28057</strain>
    </source>
</reference>
<feature type="transmembrane region" description="Helical" evidence="1">
    <location>
        <begin position="29"/>
        <end position="56"/>
    </location>
</feature>
<keyword evidence="1" id="KW-0812">Transmembrane</keyword>